<dbReference type="GO" id="GO:0005737">
    <property type="term" value="C:cytoplasm"/>
    <property type="evidence" value="ECO:0007669"/>
    <property type="project" value="UniProtKB-SubCell"/>
</dbReference>
<dbReference type="Gene3D" id="3.40.50.300">
    <property type="entry name" value="P-loop containing nucleotide triphosphate hydrolases"/>
    <property type="match status" value="1"/>
</dbReference>
<dbReference type="Proteomes" id="UP000035860">
    <property type="component" value="Unassembled WGS sequence"/>
</dbReference>
<evidence type="ECO:0000256" key="3">
    <source>
        <dbReference type="ARBA" id="ARBA00022840"/>
    </source>
</evidence>
<sequence>MSGLIIGLTGGIGSGKSAVSDWFAMQGGDVVDADVIAHAITAKDSPVLDELKDVFGDWVIDSGGNYNRAAMREHILKHPAAITTLNTITHPHIQAQIKDALAKSTSAYCILSVPLLVEGMAKSPNLAELCDRILVVDVPESIQIDRATKRDQIKLSHHQDPIAYVKTIIAKQATRQQRLAAADDVVDNGGTLDELYVQLERLHEGYLAMVKC</sequence>
<protein>
    <recommendedName>
        <fullName evidence="5 6">Dephospho-CoA kinase</fullName>
        <ecNumber evidence="5 6">2.7.1.24</ecNumber>
    </recommendedName>
    <alternativeName>
        <fullName evidence="5">Dephosphocoenzyme A kinase</fullName>
    </alternativeName>
</protein>
<dbReference type="PANTHER" id="PTHR10695">
    <property type="entry name" value="DEPHOSPHO-COA KINASE-RELATED"/>
    <property type="match status" value="1"/>
</dbReference>
<keyword evidence="5 7" id="KW-0808">Transferase</keyword>
<dbReference type="EC" id="2.7.1.24" evidence="5 6"/>
<reference evidence="7 8" key="1">
    <citation type="journal article" date="2014" name="Genome Announc.">
        <title>Draft Genome Sequence of Moraxella bovoculi Strain 237T (ATCC BAA-1259T) Isolated from a Calf with Infectious Bovine Keratoconjunctivitis.</title>
        <authorList>
            <person name="Calcutt M.J."/>
            <person name="Foecking M.F."/>
            <person name="Martin N.T."/>
            <person name="Mhlanga-Mutangadura T."/>
            <person name="Reilly T.J."/>
        </authorList>
    </citation>
    <scope>NUCLEOTIDE SEQUENCE [LARGE SCALE GENOMIC DNA]</scope>
    <source>
        <strain evidence="7 8">237</strain>
    </source>
</reference>
<evidence type="ECO:0000256" key="5">
    <source>
        <dbReference type="HAMAP-Rule" id="MF_00376"/>
    </source>
</evidence>
<dbReference type="InterPro" id="IPR001977">
    <property type="entry name" value="Depp_CoAkinase"/>
</dbReference>
<keyword evidence="5 7" id="KW-0418">Kinase</keyword>
<dbReference type="GO" id="GO:0004140">
    <property type="term" value="F:dephospho-CoA kinase activity"/>
    <property type="evidence" value="ECO:0007669"/>
    <property type="project" value="UniProtKB-UniRule"/>
</dbReference>
<evidence type="ECO:0000256" key="2">
    <source>
        <dbReference type="ARBA" id="ARBA00022741"/>
    </source>
</evidence>
<dbReference type="AlphaFoldDB" id="A0A066UBA3"/>
<comment type="function">
    <text evidence="5">Catalyzes the phosphorylation of the 3'-hydroxyl group of dephosphocoenzyme A to form coenzyme A.</text>
</comment>
<feature type="binding site" evidence="5">
    <location>
        <begin position="13"/>
        <end position="18"/>
    </location>
    <ligand>
        <name>ATP</name>
        <dbReference type="ChEBI" id="CHEBI:30616"/>
    </ligand>
</feature>
<dbReference type="CDD" id="cd02022">
    <property type="entry name" value="DPCK"/>
    <property type="match status" value="1"/>
</dbReference>
<dbReference type="GO" id="GO:0005524">
    <property type="term" value="F:ATP binding"/>
    <property type="evidence" value="ECO:0007669"/>
    <property type="project" value="UniProtKB-UniRule"/>
</dbReference>
<dbReference type="SUPFAM" id="SSF52540">
    <property type="entry name" value="P-loop containing nucleoside triphosphate hydrolases"/>
    <property type="match status" value="1"/>
</dbReference>
<dbReference type="NCBIfam" id="TIGR00152">
    <property type="entry name" value="dephospho-CoA kinase"/>
    <property type="match status" value="1"/>
</dbReference>
<dbReference type="RefSeq" id="WP_036367156.1">
    <property type="nucleotide sequence ID" value="NZ_AOMT01000043.1"/>
</dbReference>
<comment type="similarity">
    <text evidence="1 5">Belongs to the CoaE family.</text>
</comment>
<proteinExistence type="inferred from homology"/>
<dbReference type="Pfam" id="PF01121">
    <property type="entry name" value="CoaE"/>
    <property type="match status" value="1"/>
</dbReference>
<dbReference type="PANTHER" id="PTHR10695:SF46">
    <property type="entry name" value="BIFUNCTIONAL COENZYME A SYNTHASE-RELATED"/>
    <property type="match status" value="1"/>
</dbReference>
<dbReference type="HAMAP" id="MF_00376">
    <property type="entry name" value="Dephospho_CoA_kinase"/>
    <property type="match status" value="1"/>
</dbReference>
<keyword evidence="8" id="KW-1185">Reference proteome</keyword>
<comment type="caution">
    <text evidence="7">The sequence shown here is derived from an EMBL/GenBank/DDBJ whole genome shotgun (WGS) entry which is preliminary data.</text>
</comment>
<keyword evidence="4 5" id="KW-0173">Coenzyme A biosynthesis</keyword>
<dbReference type="GO" id="GO:0015937">
    <property type="term" value="P:coenzyme A biosynthetic process"/>
    <property type="evidence" value="ECO:0007669"/>
    <property type="project" value="UniProtKB-UniRule"/>
</dbReference>
<evidence type="ECO:0000256" key="4">
    <source>
        <dbReference type="ARBA" id="ARBA00022993"/>
    </source>
</evidence>
<dbReference type="UniPathway" id="UPA00241">
    <property type="reaction ID" value="UER00356"/>
</dbReference>
<evidence type="ECO:0000256" key="1">
    <source>
        <dbReference type="ARBA" id="ARBA00009018"/>
    </source>
</evidence>
<evidence type="ECO:0000256" key="6">
    <source>
        <dbReference type="NCBIfam" id="TIGR00152"/>
    </source>
</evidence>
<keyword evidence="2 5" id="KW-0547">Nucleotide-binding</keyword>
<organism evidence="7 8">
    <name type="scientific">Moraxella bovoculi 237</name>
    <dbReference type="NCBI Taxonomy" id="743974"/>
    <lineage>
        <taxon>Bacteria</taxon>
        <taxon>Pseudomonadati</taxon>
        <taxon>Pseudomonadota</taxon>
        <taxon>Gammaproteobacteria</taxon>
        <taxon>Moraxellales</taxon>
        <taxon>Moraxellaceae</taxon>
        <taxon>Moraxella</taxon>
    </lineage>
</organism>
<evidence type="ECO:0000313" key="7">
    <source>
        <dbReference type="EMBL" id="KDN24405.1"/>
    </source>
</evidence>
<comment type="catalytic activity">
    <reaction evidence="5">
        <text>3'-dephospho-CoA + ATP = ADP + CoA + H(+)</text>
        <dbReference type="Rhea" id="RHEA:18245"/>
        <dbReference type="ChEBI" id="CHEBI:15378"/>
        <dbReference type="ChEBI" id="CHEBI:30616"/>
        <dbReference type="ChEBI" id="CHEBI:57287"/>
        <dbReference type="ChEBI" id="CHEBI:57328"/>
        <dbReference type="ChEBI" id="CHEBI:456216"/>
        <dbReference type="EC" id="2.7.1.24"/>
    </reaction>
</comment>
<dbReference type="EMBL" id="AOMT01000043">
    <property type="protein sequence ID" value="KDN24405.1"/>
    <property type="molecule type" value="Genomic_DNA"/>
</dbReference>
<dbReference type="PROSITE" id="PS51219">
    <property type="entry name" value="DPCK"/>
    <property type="match status" value="1"/>
</dbReference>
<gene>
    <name evidence="5 7" type="primary">coaE</name>
    <name evidence="7" type="ORF">MBO_09673</name>
</gene>
<name>A0A066UBA3_9GAMM</name>
<keyword evidence="5" id="KW-0963">Cytoplasm</keyword>
<dbReference type="OrthoDB" id="9812943at2"/>
<accession>A0A066UBA3</accession>
<keyword evidence="3 5" id="KW-0067">ATP-binding</keyword>
<dbReference type="eggNOG" id="COG0237">
    <property type="taxonomic scope" value="Bacteria"/>
</dbReference>
<comment type="subcellular location">
    <subcellularLocation>
        <location evidence="5">Cytoplasm</location>
    </subcellularLocation>
</comment>
<evidence type="ECO:0000313" key="8">
    <source>
        <dbReference type="Proteomes" id="UP000035860"/>
    </source>
</evidence>
<comment type="pathway">
    <text evidence="5">Cofactor biosynthesis; coenzyme A biosynthesis; CoA from (R)-pantothenate: step 5/5.</text>
</comment>
<dbReference type="InterPro" id="IPR027417">
    <property type="entry name" value="P-loop_NTPase"/>
</dbReference>